<protein>
    <submittedName>
        <fullName evidence="2">Nickel pincer cofactor biosynthesis protein LarB</fullName>
    </submittedName>
</protein>
<dbReference type="Pfam" id="PF00731">
    <property type="entry name" value="AIRC"/>
    <property type="match status" value="1"/>
</dbReference>
<dbReference type="EMBL" id="CP048685">
    <property type="protein sequence ID" value="QPJ63418.1"/>
    <property type="molecule type" value="Genomic_DNA"/>
</dbReference>
<dbReference type="PANTHER" id="PTHR43064:SF1">
    <property type="entry name" value="SLL1489 PROTEIN"/>
    <property type="match status" value="1"/>
</dbReference>
<name>A0A7T0BYU2_9BACT</name>
<feature type="domain" description="PurE" evidence="1">
    <location>
        <begin position="119"/>
        <end position="251"/>
    </location>
</feature>
<evidence type="ECO:0000313" key="3">
    <source>
        <dbReference type="Proteomes" id="UP000594688"/>
    </source>
</evidence>
<sequence length="251" mass="26870">MKPEEIKNLLDQVARGKVSPDKALDSLKNLPFEDISFARLDHHRELRSGIPEVVYCEGKSVQQLKTILKKLCASGQNVLATRLDEEVYKKLKSSLPSKAQFHKQARLLVLKKKKVVPRGKVAVVTAGTSDIPIAEEAAITLETLGTEVERVFDVGVAGLHRLLAKLETLRKCRVIIAVAGMEGALVSVLGGLVEQPVIGVPTSVGYGASFEGLAPLLTMLNSCSTGIGVVNIDNGFGAACLAHKINLLGES</sequence>
<dbReference type="GO" id="GO:0016787">
    <property type="term" value="F:hydrolase activity"/>
    <property type="evidence" value="ECO:0007669"/>
    <property type="project" value="InterPro"/>
</dbReference>
<evidence type="ECO:0000259" key="1">
    <source>
        <dbReference type="SMART" id="SM01001"/>
    </source>
</evidence>
<dbReference type="AlphaFoldDB" id="A0A7T0BYU2"/>
<proteinExistence type="predicted"/>
<dbReference type="SUPFAM" id="SSF52255">
    <property type="entry name" value="N5-CAIR mutase (phosphoribosylaminoimidazole carboxylase, PurE)"/>
    <property type="match status" value="1"/>
</dbReference>
<dbReference type="NCBIfam" id="NF033503">
    <property type="entry name" value="LarB"/>
    <property type="match status" value="1"/>
</dbReference>
<dbReference type="PANTHER" id="PTHR43064">
    <property type="entry name" value="PHOSPHORIBOSYLAMINOIMIDAZOLE CARBOXYLASE-RELATED"/>
    <property type="match status" value="1"/>
</dbReference>
<dbReference type="KEGG" id="nli:G3M70_16665"/>
<organism evidence="2 3">
    <name type="scientific">Candidatus Nitronauta litoralis</name>
    <dbReference type="NCBI Taxonomy" id="2705533"/>
    <lineage>
        <taxon>Bacteria</taxon>
        <taxon>Pseudomonadati</taxon>
        <taxon>Nitrospinota/Tectimicrobiota group</taxon>
        <taxon>Nitrospinota</taxon>
        <taxon>Nitrospinia</taxon>
        <taxon>Nitrospinales</taxon>
        <taxon>Nitrospinaceae</taxon>
        <taxon>Candidatus Nitronauta</taxon>
    </lineage>
</organism>
<dbReference type="SMART" id="SM01001">
    <property type="entry name" value="AIRC"/>
    <property type="match status" value="1"/>
</dbReference>
<dbReference type="InterPro" id="IPR039476">
    <property type="entry name" value="P2CMN_synthase_LarB"/>
</dbReference>
<dbReference type="Proteomes" id="UP000594688">
    <property type="component" value="Chromosome"/>
</dbReference>
<reference evidence="2 3" key="1">
    <citation type="submission" date="2020-02" db="EMBL/GenBank/DDBJ databases">
        <title>Genomic and physiological characterization of two novel Nitrospinaceae genera.</title>
        <authorList>
            <person name="Mueller A.J."/>
            <person name="Jung M.-Y."/>
            <person name="Strachan C.R."/>
            <person name="Herbold C.W."/>
            <person name="Kirkegaard R.H."/>
            <person name="Daims H."/>
        </authorList>
    </citation>
    <scope>NUCLEOTIDE SEQUENCE [LARGE SCALE GENOMIC DNA]</scope>
    <source>
        <strain evidence="2">EB</strain>
    </source>
</reference>
<dbReference type="Gene3D" id="3.40.50.1970">
    <property type="match status" value="1"/>
</dbReference>
<dbReference type="InterPro" id="IPR000031">
    <property type="entry name" value="PurE_dom"/>
</dbReference>
<gene>
    <name evidence="2" type="primary">larB</name>
    <name evidence="2" type="ORF">G3M70_16665</name>
</gene>
<accession>A0A7T0BYU2</accession>
<dbReference type="GO" id="GO:0006189">
    <property type="term" value="P:'de novo' IMP biosynthetic process"/>
    <property type="evidence" value="ECO:0007669"/>
    <property type="project" value="InterPro"/>
</dbReference>
<evidence type="ECO:0000313" key="2">
    <source>
        <dbReference type="EMBL" id="QPJ63418.1"/>
    </source>
</evidence>